<keyword evidence="1" id="KW-0479">Metal-binding</keyword>
<dbReference type="InterPro" id="IPR036388">
    <property type="entry name" value="WH-like_DNA-bd_sf"/>
</dbReference>
<evidence type="ECO:0000259" key="2">
    <source>
        <dbReference type="Pfam" id="PF02829"/>
    </source>
</evidence>
<organism evidence="4 5">
    <name type="scientific">Aminipila terrae</name>
    <dbReference type="NCBI Taxonomy" id="2697030"/>
    <lineage>
        <taxon>Bacteria</taxon>
        <taxon>Bacillati</taxon>
        <taxon>Bacillota</taxon>
        <taxon>Clostridia</taxon>
        <taxon>Peptostreptococcales</taxon>
        <taxon>Anaerovoracaceae</taxon>
        <taxon>Aminipila</taxon>
    </lineage>
</organism>
<name>A0A6P1MAZ7_9FIRM</name>
<dbReference type="SUPFAM" id="SSF75500">
    <property type="entry name" value="Putative transcriptional regulator TM1602, C-terminal domain"/>
    <property type="match status" value="1"/>
</dbReference>
<dbReference type="GO" id="GO:0046872">
    <property type="term" value="F:metal ion binding"/>
    <property type="evidence" value="ECO:0007669"/>
    <property type="project" value="UniProtKB-KW"/>
</dbReference>
<feature type="binding site" evidence="1">
    <location>
        <position position="147"/>
    </location>
    <ligand>
        <name>Ni(2+)</name>
        <dbReference type="ChEBI" id="CHEBI:49786"/>
    </ligand>
</feature>
<dbReference type="PIRSF" id="PIRSF037847">
    <property type="entry name" value="NiaR"/>
    <property type="match status" value="1"/>
</dbReference>
<dbReference type="Gene3D" id="1.10.10.10">
    <property type="entry name" value="Winged helix-like DNA-binding domain superfamily/Winged helix DNA-binding domain"/>
    <property type="match status" value="1"/>
</dbReference>
<feature type="binding site" evidence="1">
    <location>
        <position position="80"/>
    </location>
    <ligand>
        <name>Ni(2+)</name>
        <dbReference type="ChEBI" id="CHEBI:49786"/>
    </ligand>
</feature>
<dbReference type="InterPro" id="IPR036390">
    <property type="entry name" value="WH_DNA-bd_sf"/>
</dbReference>
<gene>
    <name evidence="4" type="ORF">Ami3637_05170</name>
</gene>
<keyword evidence="1" id="KW-0533">Nickel</keyword>
<protein>
    <submittedName>
        <fullName evidence="4">HTH domain-containing protein</fullName>
    </submittedName>
</protein>
<dbReference type="KEGG" id="amic:Ami3637_05170"/>
<evidence type="ECO:0000259" key="3">
    <source>
        <dbReference type="Pfam" id="PF08279"/>
    </source>
</evidence>
<dbReference type="AlphaFoldDB" id="A0A6P1MAZ7"/>
<evidence type="ECO:0000313" key="5">
    <source>
        <dbReference type="Proteomes" id="UP000463883"/>
    </source>
</evidence>
<keyword evidence="5" id="KW-1185">Reference proteome</keyword>
<evidence type="ECO:0000256" key="1">
    <source>
        <dbReference type="PIRSR" id="PIRSR037847-1"/>
    </source>
</evidence>
<dbReference type="InterPro" id="IPR013196">
    <property type="entry name" value="HTH_11"/>
</dbReference>
<feature type="binding site" evidence="1">
    <location>
        <position position="149"/>
    </location>
    <ligand>
        <name>Ni(2+)</name>
        <dbReference type="ChEBI" id="CHEBI:49786"/>
    </ligand>
</feature>
<dbReference type="PANTHER" id="PTHR40068">
    <property type="entry name" value="TRANSCRIPTION REPRESSOR NIAR-RELATED"/>
    <property type="match status" value="1"/>
</dbReference>
<feature type="domain" description="Helix-turn-helix type 11" evidence="3">
    <location>
        <begin position="6"/>
        <end position="59"/>
    </location>
</feature>
<dbReference type="InterPro" id="IPR004173">
    <property type="entry name" value="3H_domain"/>
</dbReference>
<dbReference type="RefSeq" id="WP_162361633.1">
    <property type="nucleotide sequence ID" value="NZ_CP047591.1"/>
</dbReference>
<reference evidence="4 5" key="1">
    <citation type="submission" date="2020-01" db="EMBL/GenBank/DDBJ databases">
        <title>Genomic analysis of Aminipila sp. CBA3637.</title>
        <authorList>
            <person name="Kim Y.B."/>
            <person name="Roh S.W."/>
        </authorList>
    </citation>
    <scope>NUCLEOTIDE SEQUENCE [LARGE SCALE GENOMIC DNA]</scope>
    <source>
        <strain evidence="4 5">CBA3637</strain>
    </source>
</reference>
<evidence type="ECO:0000313" key="4">
    <source>
        <dbReference type="EMBL" id="QHI71859.1"/>
    </source>
</evidence>
<dbReference type="EMBL" id="CP047591">
    <property type="protein sequence ID" value="QHI71859.1"/>
    <property type="molecule type" value="Genomic_DNA"/>
</dbReference>
<feature type="binding site" evidence="1">
    <location>
        <position position="88"/>
    </location>
    <ligand>
        <name>Ni(2+)</name>
        <dbReference type="ChEBI" id="CHEBI:49786"/>
    </ligand>
</feature>
<sequence length="174" mass="19165">MNASKRRELIISHLKSSSVPTSASSLASLLKVSRQIIVSDVALLRAGGLDISATPRGYILSENDTAKSIHNFEGILACKHTAAQLREELYTIVDFGAEVIDVTIEHSLYGQLSGRLNLNSRYDIDLFLEKISNNSDLPLSCLTEGVHLHKVGCRDENTFNLIKQALESKNMLIK</sequence>
<accession>A0A6P1MAZ7</accession>
<dbReference type="SUPFAM" id="SSF46785">
    <property type="entry name" value="Winged helix' DNA-binding domain"/>
    <property type="match status" value="1"/>
</dbReference>
<proteinExistence type="predicted"/>
<dbReference type="InterPro" id="IPR035922">
    <property type="entry name" value="3H_dom_sf"/>
</dbReference>
<dbReference type="Gene3D" id="3.30.1340.20">
    <property type="entry name" value="3H domain"/>
    <property type="match status" value="1"/>
</dbReference>
<dbReference type="Pfam" id="PF02829">
    <property type="entry name" value="3H"/>
    <property type="match status" value="1"/>
</dbReference>
<dbReference type="InterPro" id="IPR026043">
    <property type="entry name" value="NadR"/>
</dbReference>
<feature type="domain" description="3H" evidence="2">
    <location>
        <begin position="77"/>
        <end position="172"/>
    </location>
</feature>
<dbReference type="Pfam" id="PF08279">
    <property type="entry name" value="HTH_11"/>
    <property type="match status" value="1"/>
</dbReference>
<dbReference type="PANTHER" id="PTHR40068:SF1">
    <property type="entry name" value="TRANSCRIPTION REPRESSOR NIAR-RELATED"/>
    <property type="match status" value="1"/>
</dbReference>
<dbReference type="Proteomes" id="UP000463883">
    <property type="component" value="Chromosome"/>
</dbReference>